<dbReference type="Pfam" id="PF10330">
    <property type="entry name" value="Stb3"/>
    <property type="match status" value="1"/>
</dbReference>
<feature type="compositionally biased region" description="Polar residues" evidence="1">
    <location>
        <begin position="490"/>
        <end position="501"/>
    </location>
</feature>
<dbReference type="AlphaFoldDB" id="A0A1Y2FDN3"/>
<evidence type="ECO:0000313" key="3">
    <source>
        <dbReference type="Proteomes" id="UP000193685"/>
    </source>
</evidence>
<dbReference type="InterPro" id="IPR018818">
    <property type="entry name" value="Stb3"/>
</dbReference>
<dbReference type="GO" id="GO:0005634">
    <property type="term" value="C:nucleus"/>
    <property type="evidence" value="ECO:0007669"/>
    <property type="project" value="TreeGrafter"/>
</dbReference>
<evidence type="ECO:0000256" key="1">
    <source>
        <dbReference type="SAM" id="MobiDB-lite"/>
    </source>
</evidence>
<dbReference type="GeneID" id="63787140"/>
<feature type="region of interest" description="Disordered" evidence="1">
    <location>
        <begin position="331"/>
        <end position="362"/>
    </location>
</feature>
<feature type="compositionally biased region" description="Polar residues" evidence="1">
    <location>
        <begin position="461"/>
        <end position="481"/>
    </location>
</feature>
<dbReference type="PANTHER" id="PTHR28164:SF1">
    <property type="entry name" value="PROTEIN STB3"/>
    <property type="match status" value="1"/>
</dbReference>
<dbReference type="GO" id="GO:0043565">
    <property type="term" value="F:sequence-specific DNA binding"/>
    <property type="evidence" value="ECO:0007669"/>
    <property type="project" value="TreeGrafter"/>
</dbReference>
<dbReference type="GO" id="GO:0000432">
    <property type="term" value="P:positive regulation of transcription from RNA polymerase II promoter by glucose"/>
    <property type="evidence" value="ECO:0007669"/>
    <property type="project" value="TreeGrafter"/>
</dbReference>
<feature type="compositionally biased region" description="Low complexity" evidence="1">
    <location>
        <begin position="1"/>
        <end position="44"/>
    </location>
</feature>
<feature type="compositionally biased region" description="Low complexity" evidence="1">
    <location>
        <begin position="276"/>
        <end position="288"/>
    </location>
</feature>
<feature type="compositionally biased region" description="Acidic residues" evidence="1">
    <location>
        <begin position="120"/>
        <end position="132"/>
    </location>
</feature>
<dbReference type="Proteomes" id="UP000193685">
    <property type="component" value="Unassembled WGS sequence"/>
</dbReference>
<gene>
    <name evidence="2" type="ORF">BCR37DRAFT_387506</name>
</gene>
<organism evidence="2 3">
    <name type="scientific">Protomyces lactucae-debilis</name>
    <dbReference type="NCBI Taxonomy" id="2754530"/>
    <lineage>
        <taxon>Eukaryota</taxon>
        <taxon>Fungi</taxon>
        <taxon>Dikarya</taxon>
        <taxon>Ascomycota</taxon>
        <taxon>Taphrinomycotina</taxon>
        <taxon>Taphrinomycetes</taxon>
        <taxon>Taphrinales</taxon>
        <taxon>Protomycetaceae</taxon>
        <taxon>Protomyces</taxon>
    </lineage>
</organism>
<evidence type="ECO:0000313" key="2">
    <source>
        <dbReference type="EMBL" id="ORY82031.1"/>
    </source>
</evidence>
<accession>A0A1Y2FDN3</accession>
<dbReference type="STRING" id="56484.A0A1Y2FDN3"/>
<keyword evidence="3" id="KW-1185">Reference proteome</keyword>
<protein>
    <submittedName>
        <fullName evidence="2">Putative Sin3 binding protein-domain-containing protein</fullName>
    </submittedName>
</protein>
<feature type="region of interest" description="Disordered" evidence="1">
    <location>
        <begin position="274"/>
        <end position="316"/>
    </location>
</feature>
<feature type="region of interest" description="Disordered" evidence="1">
    <location>
        <begin position="1"/>
        <end position="132"/>
    </location>
</feature>
<sequence length="524" mass="56349">MTSILKQQLNQQQQQQQQQAAHKATLQQRSPAPASSSPTPVSTARHGGGSAHASSATTGPPGVSRSKEPAKGTFSTRRPSQLQQRQTVPLSSFKGKDAVATYATPDRSVSPNPKPHAQDGLDEEAMSTGEETDDLDMEGVQKRDMAIAAQQRQEQDEGDDATMMEDDAADVTLDASMSGSGLAETWLPQLLSQHGPLAIRHLTQFLAHGNATFGALQPGRQRRVVVRALESRKGVLFEKAGWGRWSLLDGKYDASLTGNNRAVGYFTPESLPMQIRSSQRQQQHHQQQAGSLGGHGLMSASLKRSGSRAPGAGVPVSGSYQSHHEFLFSPSLSVGVPREEDEDVDPLDLDEESGTDEEDWKTLGAEGLRRRAQASRTPSHPAALIASSFTDKSAMPMSPAMMAGSYASPRHGPMQPGSYSGSSPYPIRRKSSAGIYQLHHHHAAHRPIGSPSGSYRPPTFPKSSSFVRNTKISPDRLSSSPHVAGHASRTKPTTIPGQQQDAEAAEALFMLSNSLDERERSGRS</sequence>
<dbReference type="EMBL" id="MCFI01000010">
    <property type="protein sequence ID" value="ORY82031.1"/>
    <property type="molecule type" value="Genomic_DNA"/>
</dbReference>
<feature type="compositionally biased region" description="Polar residues" evidence="1">
    <location>
        <begin position="73"/>
        <end position="90"/>
    </location>
</feature>
<dbReference type="PANTHER" id="PTHR28164">
    <property type="entry name" value="PROTEIN STB3"/>
    <property type="match status" value="1"/>
</dbReference>
<dbReference type="RefSeq" id="XP_040725165.1">
    <property type="nucleotide sequence ID" value="XM_040870541.1"/>
</dbReference>
<proteinExistence type="predicted"/>
<feature type="region of interest" description="Disordered" evidence="1">
    <location>
        <begin position="442"/>
        <end position="502"/>
    </location>
</feature>
<comment type="caution">
    <text evidence="2">The sequence shown here is derived from an EMBL/GenBank/DDBJ whole genome shotgun (WGS) entry which is preliminary data.</text>
</comment>
<reference evidence="2 3" key="1">
    <citation type="submission" date="2016-07" db="EMBL/GenBank/DDBJ databases">
        <title>Pervasive Adenine N6-methylation of Active Genes in Fungi.</title>
        <authorList>
            <consortium name="DOE Joint Genome Institute"/>
            <person name="Mondo S.J."/>
            <person name="Dannebaum R.O."/>
            <person name="Kuo R.C."/>
            <person name="Labutti K."/>
            <person name="Haridas S."/>
            <person name="Kuo A."/>
            <person name="Salamov A."/>
            <person name="Ahrendt S.R."/>
            <person name="Lipzen A."/>
            <person name="Sullivan W."/>
            <person name="Andreopoulos W.B."/>
            <person name="Clum A."/>
            <person name="Lindquist E."/>
            <person name="Daum C."/>
            <person name="Ramamoorthy G.K."/>
            <person name="Gryganskyi A."/>
            <person name="Culley D."/>
            <person name="Magnuson J.K."/>
            <person name="James T.Y."/>
            <person name="O'Malley M.A."/>
            <person name="Stajich J.E."/>
            <person name="Spatafora J.W."/>
            <person name="Visel A."/>
            <person name="Grigoriev I.V."/>
        </authorList>
    </citation>
    <scope>NUCLEOTIDE SEQUENCE [LARGE SCALE GENOMIC DNA]</scope>
    <source>
        <strain evidence="2 3">12-1054</strain>
    </source>
</reference>
<name>A0A1Y2FDN3_PROLT</name>
<feature type="compositionally biased region" description="Acidic residues" evidence="1">
    <location>
        <begin position="339"/>
        <end position="359"/>
    </location>
</feature>
<dbReference type="OrthoDB" id="5391991at2759"/>